<dbReference type="AlphaFoldDB" id="A0A8X7C067"/>
<proteinExistence type="predicted"/>
<dbReference type="Proteomes" id="UP000886998">
    <property type="component" value="Unassembled WGS sequence"/>
</dbReference>
<gene>
    <name evidence="1" type="ORF">TNIN_363091</name>
</gene>
<accession>A0A8X7C067</accession>
<name>A0A8X7C067_9ARAC</name>
<sequence>MLTQYLINTIVTLVLQKRKYGKLLHTYLFYKLHILDFSEIHVDCKDFICGIDKVYEIQANGLSLYIYIWNTLSVPFAKIFFLPVILSEKQQNFSKECYWSHISTFATTSDSCCIVSDQDTLIRKG</sequence>
<comment type="caution">
    <text evidence="1">The sequence shown here is derived from an EMBL/GenBank/DDBJ whole genome shotgun (WGS) entry which is preliminary data.</text>
</comment>
<evidence type="ECO:0000313" key="2">
    <source>
        <dbReference type="Proteomes" id="UP000886998"/>
    </source>
</evidence>
<reference evidence="1" key="1">
    <citation type="submission" date="2020-08" db="EMBL/GenBank/DDBJ databases">
        <title>Multicomponent nature underlies the extraordinary mechanical properties of spider dragline silk.</title>
        <authorList>
            <person name="Kono N."/>
            <person name="Nakamura H."/>
            <person name="Mori M."/>
            <person name="Yoshida Y."/>
            <person name="Ohtoshi R."/>
            <person name="Malay A.D."/>
            <person name="Moran D.A.P."/>
            <person name="Tomita M."/>
            <person name="Numata K."/>
            <person name="Arakawa K."/>
        </authorList>
    </citation>
    <scope>NUCLEOTIDE SEQUENCE</scope>
</reference>
<organism evidence="1 2">
    <name type="scientific">Trichonephila inaurata madagascariensis</name>
    <dbReference type="NCBI Taxonomy" id="2747483"/>
    <lineage>
        <taxon>Eukaryota</taxon>
        <taxon>Metazoa</taxon>
        <taxon>Ecdysozoa</taxon>
        <taxon>Arthropoda</taxon>
        <taxon>Chelicerata</taxon>
        <taxon>Arachnida</taxon>
        <taxon>Araneae</taxon>
        <taxon>Araneomorphae</taxon>
        <taxon>Entelegynae</taxon>
        <taxon>Araneoidea</taxon>
        <taxon>Nephilidae</taxon>
        <taxon>Trichonephila</taxon>
        <taxon>Trichonephila inaurata</taxon>
    </lineage>
</organism>
<keyword evidence="2" id="KW-1185">Reference proteome</keyword>
<protein>
    <submittedName>
        <fullName evidence="1">Uncharacterized protein</fullName>
    </submittedName>
</protein>
<dbReference type="EMBL" id="BMAV01007000">
    <property type="protein sequence ID" value="GFY49413.1"/>
    <property type="molecule type" value="Genomic_DNA"/>
</dbReference>
<evidence type="ECO:0000313" key="1">
    <source>
        <dbReference type="EMBL" id="GFY49413.1"/>
    </source>
</evidence>